<dbReference type="InterPro" id="IPR050683">
    <property type="entry name" value="Bact_Polysacc_Export_ATP-bd"/>
</dbReference>
<evidence type="ECO:0000313" key="7">
    <source>
        <dbReference type="Proteomes" id="UP000288983"/>
    </source>
</evidence>
<protein>
    <submittedName>
        <fullName evidence="6">Sugar ABC transporter ATP-binding protein</fullName>
    </submittedName>
</protein>
<dbReference type="InterPro" id="IPR029439">
    <property type="entry name" value="Wzt_C"/>
</dbReference>
<proteinExistence type="inferred from homology"/>
<dbReference type="GO" id="GO:0016887">
    <property type="term" value="F:ATP hydrolysis activity"/>
    <property type="evidence" value="ECO:0007669"/>
    <property type="project" value="InterPro"/>
</dbReference>
<evidence type="ECO:0000313" key="6">
    <source>
        <dbReference type="EMBL" id="RWU17784.1"/>
    </source>
</evidence>
<evidence type="ECO:0000256" key="3">
    <source>
        <dbReference type="ARBA" id="ARBA00022741"/>
    </source>
</evidence>
<keyword evidence="3" id="KW-0547">Nucleotide-binding</keyword>
<dbReference type="CDD" id="cd03220">
    <property type="entry name" value="ABC_KpsT_Wzt"/>
    <property type="match status" value="1"/>
</dbReference>
<comment type="caution">
    <text evidence="6">The sequence shown here is derived from an EMBL/GenBank/DDBJ whole genome shotgun (WGS) entry which is preliminary data.</text>
</comment>
<dbReference type="SMART" id="SM00382">
    <property type="entry name" value="AAA"/>
    <property type="match status" value="1"/>
</dbReference>
<evidence type="ECO:0000256" key="4">
    <source>
        <dbReference type="ARBA" id="ARBA00022840"/>
    </source>
</evidence>
<keyword evidence="4 6" id="KW-0067">ATP-binding</keyword>
<dbReference type="InterPro" id="IPR027417">
    <property type="entry name" value="P-loop_NTPase"/>
</dbReference>
<dbReference type="Pfam" id="PF00005">
    <property type="entry name" value="ABC_tran"/>
    <property type="match status" value="1"/>
</dbReference>
<dbReference type="SUPFAM" id="SSF52540">
    <property type="entry name" value="P-loop containing nucleoside triphosphate hydrolases"/>
    <property type="match status" value="1"/>
</dbReference>
<name>A0A443ZGE8_9PSED</name>
<sequence length="411" mass="45270">MTLLSVNNLGKAYRSYRSEWQRIARWFYLPVKPSAEHWVLKGISFTVERGEAVGIVGQNGAGKSTLLKMITGTLQPTQGQVQVGGRIAAILELGMGFNPELSGRQNVYHAGGLMGFSFQQIDKVIAEIEDFAEIGAYFDEPVRTYSSGMQVRVAFSVATAFRPDILIVDEALSVGDARFQHKCMQRIRRYQQEGMSLLLVSHAPDTIRMFCQKGIYIKDGTIEKMGDAASVMDYYQAAMVMGNAVDESAESSLIADEALHDNRDAKFVVVDKASGPVSVNITCEQGYLQMGSRMTVRITTQFASDWQDPHVGFGIRTKSGIVIYEANTYTLGGKLRPVKCGESLAVEFSFDCALYPDTYELMVGVADGGYDRGSFKIPLFFDQSMLVFEVLAGSVPGWSGMVDIRPEVSFS</sequence>
<accession>A0A443ZGE8</accession>
<evidence type="ECO:0000259" key="5">
    <source>
        <dbReference type="PROSITE" id="PS50893"/>
    </source>
</evidence>
<dbReference type="PANTHER" id="PTHR46743">
    <property type="entry name" value="TEICHOIC ACIDS EXPORT ATP-BINDING PROTEIN TAGH"/>
    <property type="match status" value="1"/>
</dbReference>
<dbReference type="InterPro" id="IPR017871">
    <property type="entry name" value="ABC_transporter-like_CS"/>
</dbReference>
<reference evidence="6 7" key="1">
    <citation type="submission" date="2018-06" db="EMBL/GenBank/DDBJ databases">
        <title>Bacteria isolated from soil of Wuhan.</title>
        <authorList>
            <person name="Wei X."/>
            <person name="Chunhua H."/>
        </authorList>
    </citation>
    <scope>NUCLEOTIDE SEQUENCE [LARGE SCALE GENOMIC DNA]</scope>
    <source>
        <strain evidence="7">xwS2</strain>
    </source>
</reference>
<dbReference type="Gene3D" id="2.70.50.60">
    <property type="entry name" value="abc- transporter (atp binding component) like domain"/>
    <property type="match status" value="1"/>
</dbReference>
<dbReference type="Pfam" id="PF14524">
    <property type="entry name" value="Wzt_C"/>
    <property type="match status" value="1"/>
</dbReference>
<dbReference type="Proteomes" id="UP000288983">
    <property type="component" value="Unassembled WGS sequence"/>
</dbReference>
<evidence type="ECO:0000256" key="2">
    <source>
        <dbReference type="ARBA" id="ARBA00022448"/>
    </source>
</evidence>
<dbReference type="CDD" id="cd10147">
    <property type="entry name" value="Wzt_C-like"/>
    <property type="match status" value="1"/>
</dbReference>
<dbReference type="PROSITE" id="PS00211">
    <property type="entry name" value="ABC_TRANSPORTER_1"/>
    <property type="match status" value="1"/>
</dbReference>
<dbReference type="Gene3D" id="3.40.50.300">
    <property type="entry name" value="P-loop containing nucleotide triphosphate hydrolases"/>
    <property type="match status" value="1"/>
</dbReference>
<dbReference type="RefSeq" id="WP_128325907.1">
    <property type="nucleotide sequence ID" value="NZ_QJRG01000049.1"/>
</dbReference>
<dbReference type="GO" id="GO:0016020">
    <property type="term" value="C:membrane"/>
    <property type="evidence" value="ECO:0007669"/>
    <property type="project" value="InterPro"/>
</dbReference>
<organism evidence="6 7">
    <name type="scientific">Pseudomonas alkylphenolica</name>
    <dbReference type="NCBI Taxonomy" id="237609"/>
    <lineage>
        <taxon>Bacteria</taxon>
        <taxon>Pseudomonadati</taxon>
        <taxon>Pseudomonadota</taxon>
        <taxon>Gammaproteobacteria</taxon>
        <taxon>Pseudomonadales</taxon>
        <taxon>Pseudomonadaceae</taxon>
        <taxon>Pseudomonas</taxon>
    </lineage>
</organism>
<dbReference type="PROSITE" id="PS50893">
    <property type="entry name" value="ABC_TRANSPORTER_2"/>
    <property type="match status" value="1"/>
</dbReference>
<evidence type="ECO:0000256" key="1">
    <source>
        <dbReference type="ARBA" id="ARBA00005417"/>
    </source>
</evidence>
<comment type="similarity">
    <text evidence="1">Belongs to the ABC transporter superfamily.</text>
</comment>
<dbReference type="InterPro" id="IPR015860">
    <property type="entry name" value="ABC_transpr_TagH-like"/>
</dbReference>
<dbReference type="PANTHER" id="PTHR46743:SF2">
    <property type="entry name" value="TEICHOIC ACIDS EXPORT ATP-BINDING PROTEIN TAGH"/>
    <property type="match status" value="1"/>
</dbReference>
<dbReference type="InterPro" id="IPR003439">
    <property type="entry name" value="ABC_transporter-like_ATP-bd"/>
</dbReference>
<dbReference type="GO" id="GO:0005524">
    <property type="term" value="F:ATP binding"/>
    <property type="evidence" value="ECO:0007669"/>
    <property type="project" value="UniProtKB-KW"/>
</dbReference>
<dbReference type="InterPro" id="IPR003593">
    <property type="entry name" value="AAA+_ATPase"/>
</dbReference>
<dbReference type="GO" id="GO:0140359">
    <property type="term" value="F:ABC-type transporter activity"/>
    <property type="evidence" value="ECO:0007669"/>
    <property type="project" value="InterPro"/>
</dbReference>
<dbReference type="OrthoDB" id="9778870at2"/>
<gene>
    <name evidence="6" type="ORF">DM813_24160</name>
</gene>
<feature type="domain" description="ABC transporter" evidence="5">
    <location>
        <begin position="4"/>
        <end position="244"/>
    </location>
</feature>
<dbReference type="AlphaFoldDB" id="A0A443ZGE8"/>
<dbReference type="EMBL" id="QJRG01000049">
    <property type="protein sequence ID" value="RWU17784.1"/>
    <property type="molecule type" value="Genomic_DNA"/>
</dbReference>
<keyword evidence="2" id="KW-0813">Transport</keyword>